<evidence type="ECO:0000313" key="3">
    <source>
        <dbReference type="Proteomes" id="UP000468901"/>
    </source>
</evidence>
<feature type="chain" id="PRO_5026840643" description="Porin" evidence="1">
    <location>
        <begin position="24"/>
        <end position="401"/>
    </location>
</feature>
<name>A0A6N6VMD9_9HYPH</name>
<reference evidence="2 3" key="1">
    <citation type="submission" date="2019-09" db="EMBL/GenBank/DDBJ databases">
        <title>Parvibaculum sedimenti sp. nov., isolated from sediment.</title>
        <authorList>
            <person name="Wang Y."/>
        </authorList>
    </citation>
    <scope>NUCLEOTIDE SEQUENCE [LARGE SCALE GENOMIC DNA]</scope>
    <source>
        <strain evidence="2 3">HXT-9</strain>
    </source>
</reference>
<dbReference type="Proteomes" id="UP000468901">
    <property type="component" value="Unassembled WGS sequence"/>
</dbReference>
<sequence>MSKTSRSAFAAVIVALAPTFAQADDLGLRGTIEPELRLFTQSASSTRQKDTDISVSGELTGKYMWDNGDQSLIVTPFARLDQRDSRRTHWDLREARYGLVMGKWEVRLGFDKVFWGVTEAVHLVDVINQTDLIEDPVKQETRLGQPMLRVRTTQDFGTFDAFLLPYFRERDFPGANGRPAYDIPVDMELTRYESSRKERHVDGAFRYSHHLGDIDFGISYFQGTNRDPILTPALSAQGDLVLAPFYAQMKQASFDVQATKGAWLYKLEGYWRRELGREYEAATGGVEYTFYGALGTEGDVGIVAEYALDSRGLMARDPYENDGFLALRWTANDEASTSFLGGAVVDAETGAMGFRFKGERRLGDDYRLSAEAYFFGNIPRRDPIYSIADDNYLQFRIARFF</sequence>
<proteinExistence type="predicted"/>
<evidence type="ECO:0008006" key="4">
    <source>
        <dbReference type="Google" id="ProtNLM"/>
    </source>
</evidence>
<comment type="caution">
    <text evidence="2">The sequence shown here is derived from an EMBL/GenBank/DDBJ whole genome shotgun (WGS) entry which is preliminary data.</text>
</comment>
<keyword evidence="3" id="KW-1185">Reference proteome</keyword>
<gene>
    <name evidence="2" type="ORF">F2P47_06695</name>
</gene>
<accession>A0A6N6VMD9</accession>
<dbReference type="RefSeq" id="WP_152215528.1">
    <property type="nucleotide sequence ID" value="NZ_JBAQYD010000263.1"/>
</dbReference>
<dbReference type="AlphaFoldDB" id="A0A6N6VMD9"/>
<evidence type="ECO:0000256" key="1">
    <source>
        <dbReference type="SAM" id="SignalP"/>
    </source>
</evidence>
<protein>
    <recommendedName>
        <fullName evidence="4">Porin</fullName>
    </recommendedName>
</protein>
<evidence type="ECO:0000313" key="2">
    <source>
        <dbReference type="EMBL" id="KAB7740728.1"/>
    </source>
</evidence>
<dbReference type="EMBL" id="WESC01000005">
    <property type="protein sequence ID" value="KAB7740728.1"/>
    <property type="molecule type" value="Genomic_DNA"/>
</dbReference>
<keyword evidence="1" id="KW-0732">Signal</keyword>
<organism evidence="2 3">
    <name type="scientific">Parvibaculum sedimenti</name>
    <dbReference type="NCBI Taxonomy" id="2608632"/>
    <lineage>
        <taxon>Bacteria</taxon>
        <taxon>Pseudomonadati</taxon>
        <taxon>Pseudomonadota</taxon>
        <taxon>Alphaproteobacteria</taxon>
        <taxon>Hyphomicrobiales</taxon>
        <taxon>Parvibaculaceae</taxon>
        <taxon>Parvibaculum</taxon>
    </lineage>
</organism>
<feature type="signal peptide" evidence="1">
    <location>
        <begin position="1"/>
        <end position="23"/>
    </location>
</feature>